<dbReference type="InterPro" id="IPR025048">
    <property type="entry name" value="DUF3987"/>
</dbReference>
<dbReference type="Proteomes" id="UP000219023">
    <property type="component" value="Unassembled WGS sequence"/>
</dbReference>
<proteinExistence type="predicted"/>
<dbReference type="OrthoDB" id="9067983at2"/>
<reference evidence="1 2" key="1">
    <citation type="submission" date="2017-08" db="EMBL/GenBank/DDBJ databases">
        <authorList>
            <person name="de Groot N.N."/>
        </authorList>
    </citation>
    <scope>NUCLEOTIDE SEQUENCE [LARGE SCALE GENOMIC DNA]</scope>
    <source>
        <strain evidence="1 2">USBA 855</strain>
    </source>
</reference>
<dbReference type="Pfam" id="PF13148">
    <property type="entry name" value="DUF3987"/>
    <property type="match status" value="1"/>
</dbReference>
<accession>A0A285VJ98</accession>
<sequence length="492" mass="56254">MVARDRSVEPYHQPTEELLERCVNEVAFNIQAPKELVMSTALAAVSTSLQGIVDIQWPDGRISPLSLYFLTRAKSGERKTSVYSRIFSPIHEFQRQEREHFRKGQDKYFVDYEIWEKKRKAIMRKIVQDSAKGKEVSDLEGSLRENEKQKPVREKSLNFLYDDVTSEALIHDMSENSKYTALVTSEGGSILRGGAFKNFSKINDLWSGETVKSDRKSTDSSYVEGGRLTMNIMVQPEVHDSYLQRIGDESRGSGMWARFLVTEPDSMIGTRYSHLGNISWSNSERFARRLTDFLKVTKKVVKGDERRKVVRLSCQAAERFILISNEIEKCTGPGGWYQGFEDHASKLSENILRVAGVLHVFSGGMSTEVTLASMEKAIELVLYYSNQFKRVFYVPSEEEIDDQKMKDWLEEKRARGFRYLKKNYVLKYGPSKLRRKSRLDPCLHRVSDEGQVSLVMIEGVEVVDLLPFLVFDRINATDVAKAGARGVAKKCI</sequence>
<evidence type="ECO:0008006" key="3">
    <source>
        <dbReference type="Google" id="ProtNLM"/>
    </source>
</evidence>
<gene>
    <name evidence="1" type="ORF">SAMN05421509_10323</name>
</gene>
<dbReference type="AlphaFoldDB" id="A0A285VJ98"/>
<dbReference type="EMBL" id="OBQJ01000003">
    <property type="protein sequence ID" value="SOC53937.1"/>
    <property type="molecule type" value="Genomic_DNA"/>
</dbReference>
<dbReference type="RefSeq" id="WP_097022275.1">
    <property type="nucleotide sequence ID" value="NZ_OBQJ01000003.1"/>
</dbReference>
<evidence type="ECO:0000313" key="1">
    <source>
        <dbReference type="EMBL" id="SOC53937.1"/>
    </source>
</evidence>
<evidence type="ECO:0000313" key="2">
    <source>
        <dbReference type="Proteomes" id="UP000219023"/>
    </source>
</evidence>
<protein>
    <recommendedName>
        <fullName evidence="3">DUF3987 domain-containing protein</fullName>
    </recommendedName>
</protein>
<organism evidence="1 2">
    <name type="scientific">Chromohalobacter canadensis</name>
    <dbReference type="NCBI Taxonomy" id="141389"/>
    <lineage>
        <taxon>Bacteria</taxon>
        <taxon>Pseudomonadati</taxon>
        <taxon>Pseudomonadota</taxon>
        <taxon>Gammaproteobacteria</taxon>
        <taxon>Oceanospirillales</taxon>
        <taxon>Halomonadaceae</taxon>
        <taxon>Chromohalobacter</taxon>
    </lineage>
</organism>
<name>A0A285VJ98_9GAMM</name>